<evidence type="ECO:0008006" key="4">
    <source>
        <dbReference type="Google" id="ProtNLM"/>
    </source>
</evidence>
<protein>
    <recommendedName>
        <fullName evidence="4">Secreted protein</fullName>
    </recommendedName>
</protein>
<keyword evidence="3" id="KW-1185">Reference proteome</keyword>
<geneLocation type="plasmid" evidence="2 3">
    <name>pSA2</name>
</geneLocation>
<keyword evidence="1" id="KW-0732">Signal</keyword>
<organism evidence="2 3">
    <name type="scientific">Novosphingobium resinovorum</name>
    <dbReference type="NCBI Taxonomy" id="158500"/>
    <lineage>
        <taxon>Bacteria</taxon>
        <taxon>Pseudomonadati</taxon>
        <taxon>Pseudomonadota</taxon>
        <taxon>Alphaproteobacteria</taxon>
        <taxon>Sphingomonadales</taxon>
        <taxon>Sphingomonadaceae</taxon>
        <taxon>Novosphingobium</taxon>
    </lineage>
</organism>
<accession>A0A1D8AFM1</accession>
<dbReference type="KEGG" id="nre:BES08_29440"/>
<proteinExistence type="predicted"/>
<dbReference type="AlphaFoldDB" id="A0A1D8AFM1"/>
<evidence type="ECO:0000313" key="3">
    <source>
        <dbReference type="Proteomes" id="UP000094626"/>
    </source>
</evidence>
<feature type="chain" id="PRO_5009104933" description="Secreted protein" evidence="1">
    <location>
        <begin position="25"/>
        <end position="200"/>
    </location>
</feature>
<keyword evidence="2" id="KW-0614">Plasmid</keyword>
<dbReference type="Proteomes" id="UP000094626">
    <property type="component" value="Plasmid pSA2"/>
</dbReference>
<evidence type="ECO:0000313" key="2">
    <source>
        <dbReference type="EMBL" id="AOR80912.1"/>
    </source>
</evidence>
<dbReference type="EMBL" id="CP017077">
    <property type="protein sequence ID" value="AOR80912.1"/>
    <property type="molecule type" value="Genomic_DNA"/>
</dbReference>
<reference evidence="3" key="1">
    <citation type="journal article" date="2017" name="J. Biotechnol.">
        <title>Complete genome sequence of Novosphingobium resinovorum SA1, a versatile xenobiotic-degrading bacterium capable of utilizing sulfanilic acid.</title>
        <authorList>
            <person name="Hegedus B."/>
            <person name="Kos P.B."/>
            <person name="Balint B."/>
            <person name="Maroti G."/>
            <person name="Gan H.M."/>
            <person name="Perei K."/>
            <person name="Rakhely G."/>
        </authorList>
    </citation>
    <scope>NUCLEOTIDE SEQUENCE [LARGE SCALE GENOMIC DNA]</scope>
    <source>
        <strain evidence="3">SA1</strain>
    </source>
</reference>
<feature type="signal peptide" evidence="1">
    <location>
        <begin position="1"/>
        <end position="24"/>
    </location>
</feature>
<evidence type="ECO:0000256" key="1">
    <source>
        <dbReference type="SAM" id="SignalP"/>
    </source>
</evidence>
<gene>
    <name evidence="2" type="ORF">BES08_29440</name>
</gene>
<name>A0A1D8AFM1_9SPHN</name>
<sequence>MMRPAWTGVVIAGCSSLSFMAPLAAQPAPGSSAAAAAIHPVENAAAMQAWLARVPRTRDFPADLPETLRSSDRAAVLEMTTTPGCLPCADLWSQLNALHRQYAIRIAVLPAEEGMVRSGRLGLPWIGHPVAWVRDAANPQRMIPIAIGTDHAPNLARNAYLAIKMLSGARPAVAVRAMSKFTGIVAPGRTGAPRALPRNP</sequence>